<dbReference type="AlphaFoldDB" id="A0A8S9SUB1"/>
<evidence type="ECO:0000313" key="3">
    <source>
        <dbReference type="Proteomes" id="UP000712600"/>
    </source>
</evidence>
<sequence>MSTTSSKTSFSTARRSHLSPPTAEVSATQNLSLVIVDITMVQSSPENCPIPTIFVSNQTEIVSQSTVPTTGNPSQTLISNSTLPSTANPSDWDKSLKRLAPLLLADNGRPRVIIPDSVFHKGAELHKDFIVCYFNGCPLHSTKSKVSSPTCGKREESLRFTTIPFSAQPLSWSSAHSASTLPLSSIQIWAHLTAVPLDLRYQQGLSLVAGLVGEPKETDDFTLNLVRNPSQTLISNSTLPSTANPSDCYKLFSPSHNSPLLTNKALNPKPSTNPPPVTETLSSNTNNPPNPSILPSPSNPLVSNPPTSVAAPQFPPTLADQLRVKGDKSLKRLAPLLLADNGRPRIIIPDSVFHKRAELHKDFIVCYFNGRPSSIQPNPKCPLPHVGKGKKA</sequence>
<protein>
    <recommendedName>
        <fullName evidence="4">DUF4283 domain-containing protein</fullName>
    </recommendedName>
</protein>
<feature type="compositionally biased region" description="Pro residues" evidence="1">
    <location>
        <begin position="288"/>
        <end position="298"/>
    </location>
</feature>
<organism evidence="2 3">
    <name type="scientific">Brassica cretica</name>
    <name type="common">Mustard</name>
    <dbReference type="NCBI Taxonomy" id="69181"/>
    <lineage>
        <taxon>Eukaryota</taxon>
        <taxon>Viridiplantae</taxon>
        <taxon>Streptophyta</taxon>
        <taxon>Embryophyta</taxon>
        <taxon>Tracheophyta</taxon>
        <taxon>Spermatophyta</taxon>
        <taxon>Magnoliopsida</taxon>
        <taxon>eudicotyledons</taxon>
        <taxon>Gunneridae</taxon>
        <taxon>Pentapetalae</taxon>
        <taxon>rosids</taxon>
        <taxon>malvids</taxon>
        <taxon>Brassicales</taxon>
        <taxon>Brassicaceae</taxon>
        <taxon>Brassiceae</taxon>
        <taxon>Brassica</taxon>
    </lineage>
</organism>
<feature type="region of interest" description="Disordered" evidence="1">
    <location>
        <begin position="259"/>
        <end position="311"/>
    </location>
</feature>
<gene>
    <name evidence="2" type="ORF">F2Q69_00034171</name>
</gene>
<feature type="compositionally biased region" description="Low complexity" evidence="1">
    <location>
        <begin position="1"/>
        <end position="12"/>
    </location>
</feature>
<feature type="compositionally biased region" description="Low complexity" evidence="1">
    <location>
        <begin position="299"/>
        <end position="308"/>
    </location>
</feature>
<name>A0A8S9SUB1_BRACR</name>
<comment type="caution">
    <text evidence="2">The sequence shown here is derived from an EMBL/GenBank/DDBJ whole genome shotgun (WGS) entry which is preliminary data.</text>
</comment>
<accession>A0A8S9SUB1</accession>
<evidence type="ECO:0008006" key="4">
    <source>
        <dbReference type="Google" id="ProtNLM"/>
    </source>
</evidence>
<feature type="region of interest" description="Disordered" evidence="1">
    <location>
        <begin position="1"/>
        <end position="23"/>
    </location>
</feature>
<feature type="region of interest" description="Disordered" evidence="1">
    <location>
        <begin position="65"/>
        <end position="89"/>
    </location>
</feature>
<proteinExistence type="predicted"/>
<dbReference type="Proteomes" id="UP000712600">
    <property type="component" value="Unassembled WGS sequence"/>
</dbReference>
<dbReference type="EMBL" id="QGKX02000004">
    <property type="protein sequence ID" value="KAF3603763.1"/>
    <property type="molecule type" value="Genomic_DNA"/>
</dbReference>
<reference evidence="2" key="1">
    <citation type="submission" date="2019-12" db="EMBL/GenBank/DDBJ databases">
        <title>Genome sequencing and annotation of Brassica cretica.</title>
        <authorList>
            <person name="Studholme D.J."/>
            <person name="Sarris P."/>
        </authorList>
    </citation>
    <scope>NUCLEOTIDE SEQUENCE</scope>
    <source>
        <strain evidence="2">PFS-109/04</strain>
        <tissue evidence="2">Leaf</tissue>
    </source>
</reference>
<evidence type="ECO:0000256" key="1">
    <source>
        <dbReference type="SAM" id="MobiDB-lite"/>
    </source>
</evidence>
<evidence type="ECO:0000313" key="2">
    <source>
        <dbReference type="EMBL" id="KAF3603763.1"/>
    </source>
</evidence>